<gene>
    <name evidence="10" type="ORF">UXM345_LOCUS25645</name>
</gene>
<dbReference type="GO" id="GO:0005524">
    <property type="term" value="F:ATP binding"/>
    <property type="evidence" value="ECO:0007669"/>
    <property type="project" value="InterPro"/>
</dbReference>
<organism evidence="10 11">
    <name type="scientific">Rotaria magnacalcarata</name>
    <dbReference type="NCBI Taxonomy" id="392030"/>
    <lineage>
        <taxon>Eukaryota</taxon>
        <taxon>Metazoa</taxon>
        <taxon>Spiralia</taxon>
        <taxon>Gnathifera</taxon>
        <taxon>Rotifera</taxon>
        <taxon>Eurotatoria</taxon>
        <taxon>Bdelloidea</taxon>
        <taxon>Philodinida</taxon>
        <taxon>Philodinidae</taxon>
        <taxon>Rotaria</taxon>
    </lineage>
</organism>
<evidence type="ECO:0000313" key="10">
    <source>
        <dbReference type="EMBL" id="CAF4160191.1"/>
    </source>
</evidence>
<comment type="caution">
    <text evidence="10">The sequence shown here is derived from an EMBL/GenBank/DDBJ whole genome shotgun (WGS) entry which is preliminary data.</text>
</comment>
<dbReference type="PROSITE" id="PS51257">
    <property type="entry name" value="PROKAR_LIPOPROTEIN"/>
    <property type="match status" value="1"/>
</dbReference>
<dbReference type="PROSITE" id="PS00211">
    <property type="entry name" value="ABC_TRANSPORTER_1"/>
    <property type="match status" value="1"/>
</dbReference>
<dbReference type="InterPro" id="IPR017871">
    <property type="entry name" value="ABC_transporter-like_CS"/>
</dbReference>
<dbReference type="PANTHER" id="PTHR43394">
    <property type="entry name" value="ATP-DEPENDENT PERMEASE MDL1, MITOCHONDRIAL"/>
    <property type="match status" value="1"/>
</dbReference>
<keyword evidence="7" id="KW-0175">Coiled coil</keyword>
<dbReference type="Gene3D" id="1.20.1560.10">
    <property type="entry name" value="ABC transporter type 1, transmembrane domain"/>
    <property type="match status" value="1"/>
</dbReference>
<evidence type="ECO:0000256" key="8">
    <source>
        <dbReference type="SAM" id="Phobius"/>
    </source>
</evidence>
<feature type="transmembrane region" description="Helical" evidence="8">
    <location>
        <begin position="7"/>
        <end position="26"/>
    </location>
</feature>
<evidence type="ECO:0000256" key="1">
    <source>
        <dbReference type="ARBA" id="ARBA00004141"/>
    </source>
</evidence>
<feature type="coiled-coil region" evidence="7">
    <location>
        <begin position="210"/>
        <end position="237"/>
    </location>
</feature>
<feature type="transmembrane region" description="Helical" evidence="8">
    <location>
        <begin position="32"/>
        <end position="50"/>
    </location>
</feature>
<dbReference type="Proteomes" id="UP000663842">
    <property type="component" value="Unassembled WGS sequence"/>
</dbReference>
<dbReference type="PROSITE" id="PS50893">
    <property type="entry name" value="ABC_TRANSPORTER_2"/>
    <property type="match status" value="1"/>
</dbReference>
<dbReference type="Gene3D" id="3.40.50.300">
    <property type="entry name" value="P-loop containing nucleotide triphosphate hydrolases"/>
    <property type="match status" value="1"/>
</dbReference>
<dbReference type="SUPFAM" id="SSF52540">
    <property type="entry name" value="P-loop containing nucleoside triphosphate hydrolases"/>
    <property type="match status" value="1"/>
</dbReference>
<feature type="domain" description="ABC transporter" evidence="9">
    <location>
        <begin position="47"/>
        <end position="289"/>
    </location>
</feature>
<evidence type="ECO:0000256" key="4">
    <source>
        <dbReference type="ARBA" id="ARBA00022737"/>
    </source>
</evidence>
<dbReference type="InterPro" id="IPR039421">
    <property type="entry name" value="Type_1_exporter"/>
</dbReference>
<keyword evidence="6 8" id="KW-0472">Membrane</keyword>
<protein>
    <recommendedName>
        <fullName evidence="9">ABC transporter domain-containing protein</fullName>
    </recommendedName>
</protein>
<keyword evidence="5 8" id="KW-1133">Transmembrane helix</keyword>
<evidence type="ECO:0000256" key="6">
    <source>
        <dbReference type="ARBA" id="ARBA00023136"/>
    </source>
</evidence>
<evidence type="ECO:0000259" key="9">
    <source>
        <dbReference type="PROSITE" id="PS50893"/>
    </source>
</evidence>
<dbReference type="PANTHER" id="PTHR43394:SF11">
    <property type="entry name" value="ATP-BINDING CASSETTE TRANSPORTER"/>
    <property type="match status" value="1"/>
</dbReference>
<comment type="subcellular location">
    <subcellularLocation>
        <location evidence="1">Membrane</location>
        <topology evidence="1">Multi-pass membrane protein</topology>
    </subcellularLocation>
</comment>
<dbReference type="InterPro" id="IPR027417">
    <property type="entry name" value="P-loop_NTPase"/>
</dbReference>
<proteinExistence type="predicted"/>
<evidence type="ECO:0000313" key="11">
    <source>
        <dbReference type="Proteomes" id="UP000663842"/>
    </source>
</evidence>
<dbReference type="InterPro" id="IPR036640">
    <property type="entry name" value="ABC1_TM_sf"/>
</dbReference>
<dbReference type="GO" id="GO:0015421">
    <property type="term" value="F:ABC-type oligopeptide transporter activity"/>
    <property type="evidence" value="ECO:0007669"/>
    <property type="project" value="TreeGrafter"/>
</dbReference>
<dbReference type="GO" id="GO:0005743">
    <property type="term" value="C:mitochondrial inner membrane"/>
    <property type="evidence" value="ECO:0007669"/>
    <property type="project" value="TreeGrafter"/>
</dbReference>
<dbReference type="SUPFAM" id="SSF90123">
    <property type="entry name" value="ABC transporter transmembrane region"/>
    <property type="match status" value="1"/>
</dbReference>
<feature type="transmembrane region" description="Helical" evidence="8">
    <location>
        <begin position="84"/>
        <end position="104"/>
    </location>
</feature>
<dbReference type="InterPro" id="IPR003439">
    <property type="entry name" value="ABC_transporter-like_ATP-bd"/>
</dbReference>
<evidence type="ECO:0000256" key="3">
    <source>
        <dbReference type="ARBA" id="ARBA00022692"/>
    </source>
</evidence>
<accession>A0A819Z9C0</accession>
<evidence type="ECO:0000256" key="7">
    <source>
        <dbReference type="SAM" id="Coils"/>
    </source>
</evidence>
<dbReference type="AlphaFoldDB" id="A0A819Z9C0"/>
<dbReference type="EMBL" id="CAJOBF010004994">
    <property type="protein sequence ID" value="CAF4160191.1"/>
    <property type="molecule type" value="Genomic_DNA"/>
</dbReference>
<dbReference type="GO" id="GO:0090374">
    <property type="term" value="P:oligopeptide export from mitochondrion"/>
    <property type="evidence" value="ECO:0007669"/>
    <property type="project" value="TreeGrafter"/>
</dbReference>
<keyword evidence="3 8" id="KW-0812">Transmembrane</keyword>
<evidence type="ECO:0000256" key="5">
    <source>
        <dbReference type="ARBA" id="ARBA00022989"/>
    </source>
</evidence>
<evidence type="ECO:0000256" key="2">
    <source>
        <dbReference type="ARBA" id="ARBA00022448"/>
    </source>
</evidence>
<dbReference type="Pfam" id="PF00005">
    <property type="entry name" value="ABC_tran"/>
    <property type="match status" value="1"/>
</dbReference>
<dbReference type="GO" id="GO:0016887">
    <property type="term" value="F:ATP hydrolysis activity"/>
    <property type="evidence" value="ECO:0007669"/>
    <property type="project" value="InterPro"/>
</dbReference>
<name>A0A819Z9C0_9BILA</name>
<keyword evidence="2" id="KW-0813">Transport</keyword>
<keyword evidence="4" id="KW-0677">Repeat</keyword>
<sequence>MAGTRLGVICQSLAIMFFGIAFGCYINWQVTLIVLVPLVIMLAIEIIHNMRTIKQLSVEKEVLRQYSGLFYEAIRLYRMTMMPISLAGGMCWTLDVYTMIFVYWRALLLDGVDIRALNIHWVHSQFGLVSQEPILFDLTIADNIAYDLEDVSMTDIIDAAKKVSIHQFIEQLPDGYETKVGIKDSFLSGGEKQRVTIARVLIRRSKVLLLDEATSAMDSQNEQLIDLQEALEQTQIEDPSRISLIIAHRLSTIRSCDSICVVDKGKIIESGTHTELIQRHRAYYRMLTESHQK</sequence>
<reference evidence="10" key="1">
    <citation type="submission" date="2021-02" db="EMBL/GenBank/DDBJ databases">
        <authorList>
            <person name="Nowell W R."/>
        </authorList>
    </citation>
    <scope>NUCLEOTIDE SEQUENCE</scope>
</reference>